<dbReference type="RefSeq" id="WP_189499547.1">
    <property type="nucleotide sequence ID" value="NZ_BMZH01000019.1"/>
</dbReference>
<evidence type="ECO:0000259" key="2">
    <source>
        <dbReference type="Pfam" id="PF17289"/>
    </source>
</evidence>
<keyword evidence="4" id="KW-1185">Reference proteome</keyword>
<dbReference type="AlphaFoldDB" id="A0A8J3CTJ4"/>
<dbReference type="Pfam" id="PF17289">
    <property type="entry name" value="Terminase_6C"/>
    <property type="match status" value="1"/>
</dbReference>
<reference evidence="3" key="1">
    <citation type="journal article" date="2014" name="Int. J. Syst. Evol. Microbiol.">
        <title>Complete genome sequence of Corynebacterium casei LMG S-19264T (=DSM 44701T), isolated from a smear-ripened cheese.</title>
        <authorList>
            <consortium name="US DOE Joint Genome Institute (JGI-PGF)"/>
            <person name="Walter F."/>
            <person name="Albersmeier A."/>
            <person name="Kalinowski J."/>
            <person name="Ruckert C."/>
        </authorList>
    </citation>
    <scope>NUCLEOTIDE SEQUENCE</scope>
    <source>
        <strain evidence="3">KCTC 32513</strain>
    </source>
</reference>
<proteinExistence type="predicted"/>
<dbReference type="Gene3D" id="3.30.420.240">
    <property type="match status" value="1"/>
</dbReference>
<dbReference type="InterPro" id="IPR035421">
    <property type="entry name" value="Terminase_6C"/>
</dbReference>
<dbReference type="Proteomes" id="UP000634004">
    <property type="component" value="Unassembled WGS sequence"/>
</dbReference>
<evidence type="ECO:0000256" key="1">
    <source>
        <dbReference type="ARBA" id="ARBA00022612"/>
    </source>
</evidence>
<dbReference type="EMBL" id="BMZH01000019">
    <property type="protein sequence ID" value="GHB04165.1"/>
    <property type="molecule type" value="Genomic_DNA"/>
</dbReference>
<organism evidence="3 4">
    <name type="scientific">Algimonas arctica</name>
    <dbReference type="NCBI Taxonomy" id="1479486"/>
    <lineage>
        <taxon>Bacteria</taxon>
        <taxon>Pseudomonadati</taxon>
        <taxon>Pseudomonadota</taxon>
        <taxon>Alphaproteobacteria</taxon>
        <taxon>Maricaulales</taxon>
        <taxon>Robiginitomaculaceae</taxon>
        <taxon>Algimonas</taxon>
    </lineage>
</organism>
<name>A0A8J3CTJ4_9PROT</name>
<keyword evidence="1" id="KW-1188">Viral release from host cell</keyword>
<accession>A0A8J3CTJ4</accession>
<dbReference type="NCBIfam" id="TIGR01630">
    <property type="entry name" value="psiM2_ORF9"/>
    <property type="match status" value="1"/>
</dbReference>
<protein>
    <recommendedName>
        <fullName evidence="2">Terminase large subunit gp17-like C-terminal domain-containing protein</fullName>
    </recommendedName>
</protein>
<dbReference type="InterPro" id="IPR006517">
    <property type="entry name" value="Phage_terminase_lsu-like_C"/>
</dbReference>
<comment type="caution">
    <text evidence="3">The sequence shown here is derived from an EMBL/GenBank/DDBJ whole genome shotgun (WGS) entry which is preliminary data.</text>
</comment>
<reference evidence="3" key="2">
    <citation type="submission" date="2020-09" db="EMBL/GenBank/DDBJ databases">
        <authorList>
            <person name="Sun Q."/>
            <person name="Kim S."/>
        </authorList>
    </citation>
    <scope>NUCLEOTIDE SEQUENCE</scope>
    <source>
        <strain evidence="3">KCTC 32513</strain>
    </source>
</reference>
<evidence type="ECO:0000313" key="4">
    <source>
        <dbReference type="Proteomes" id="UP000634004"/>
    </source>
</evidence>
<evidence type="ECO:0000313" key="3">
    <source>
        <dbReference type="EMBL" id="GHB04165.1"/>
    </source>
</evidence>
<feature type="domain" description="Terminase large subunit gp17-like C-terminal" evidence="2">
    <location>
        <begin position="313"/>
        <end position="453"/>
    </location>
</feature>
<sequence length="469" mass="53086">MSAVDDRMLTTLMRTDLSSFIQKSFQIVSPGDRYRHNWHVDAIAYQLERCLRGEINRLIITLPPRNLKSIAVSVAFPAFILGHRPKAEIIGVSYAQDLSQKHARDTRAVMQSKFYRRAFPLTRLDPKKSAEAEFMTTRKGVRLATSIGGTLTGRGGDFIIIDDAHKPDESLSDVKRQSVIEWYRSTLTSRLNDKDEGVIIVVQQRVHEGDLAGYLLEQGGWTHMNLPAIAEEGQTIQLGPKLGRIRTEGSALHPERESLEILAQLKRDMGSYAFAAQYQQQPAPAGGGLIKKAWFGEYDVAPTKTSGDLVVQSWDTASKSGELNDYSVCTTWLKRDGRLYLLSVLRRRFEFPDRLRAVKSMYWKWNADELIIEDKGSGTSLIQQLRKDQIYPRAQNPELDKISRMVGETAIMEAGGVFLPKHAAWKDDYLGELCRFPNGRHDDQVDSTSQALSYVRKRRVSDPSIRRLC</sequence>
<gene>
    <name evidence="3" type="ORF">GCM10009069_28360</name>
</gene>